<proteinExistence type="predicted"/>
<keyword evidence="3" id="KW-1185">Reference proteome</keyword>
<protein>
    <submittedName>
        <fullName evidence="2">Helix-turn-helix transcriptional regulator</fullName>
    </submittedName>
</protein>
<feature type="domain" description="HTH arsR-type" evidence="1">
    <location>
        <begin position="1"/>
        <end position="94"/>
    </location>
</feature>
<dbReference type="RefSeq" id="WP_067873236.1">
    <property type="nucleotide sequence ID" value="NZ_JAAXOP010000015.1"/>
</dbReference>
<accession>A0A846Y6W2</accession>
<comment type="caution">
    <text evidence="2">The sequence shown here is derived from an EMBL/GenBank/DDBJ whole genome shotgun (WGS) entry which is preliminary data.</text>
</comment>
<name>A0A846Y6W2_9NOCA</name>
<sequence>MAKYSVVLDDVFAALADPSRRAVVQQLGSGPASVGELAESAPITLPAFLKHIRVLESSGLIRTVKTGRVRRCELDRERFGLVEDWLAEQRHIWERRTDRLEQFLTESKESRDEP</sequence>
<dbReference type="GO" id="GO:0003700">
    <property type="term" value="F:DNA-binding transcription factor activity"/>
    <property type="evidence" value="ECO:0007669"/>
    <property type="project" value="InterPro"/>
</dbReference>
<gene>
    <name evidence="2" type="ORF">HGA08_22650</name>
</gene>
<dbReference type="PRINTS" id="PR00778">
    <property type="entry name" value="HTHARSR"/>
</dbReference>
<dbReference type="SUPFAM" id="SSF46785">
    <property type="entry name" value="Winged helix' DNA-binding domain"/>
    <property type="match status" value="1"/>
</dbReference>
<dbReference type="EMBL" id="JAAXOP010000015">
    <property type="protein sequence ID" value="NKY53008.1"/>
    <property type="molecule type" value="Genomic_DNA"/>
</dbReference>
<organism evidence="2 3">
    <name type="scientific">Nocardia vermiculata</name>
    <dbReference type="NCBI Taxonomy" id="257274"/>
    <lineage>
        <taxon>Bacteria</taxon>
        <taxon>Bacillati</taxon>
        <taxon>Actinomycetota</taxon>
        <taxon>Actinomycetes</taxon>
        <taxon>Mycobacteriales</taxon>
        <taxon>Nocardiaceae</taxon>
        <taxon>Nocardia</taxon>
    </lineage>
</organism>
<dbReference type="AlphaFoldDB" id="A0A846Y6W2"/>
<evidence type="ECO:0000259" key="1">
    <source>
        <dbReference type="PROSITE" id="PS50987"/>
    </source>
</evidence>
<evidence type="ECO:0000313" key="3">
    <source>
        <dbReference type="Proteomes" id="UP000565711"/>
    </source>
</evidence>
<dbReference type="PANTHER" id="PTHR38600:SF2">
    <property type="entry name" value="SLL0088 PROTEIN"/>
    <property type="match status" value="1"/>
</dbReference>
<dbReference type="Pfam" id="PF12840">
    <property type="entry name" value="HTH_20"/>
    <property type="match status" value="1"/>
</dbReference>
<dbReference type="InterPro" id="IPR036388">
    <property type="entry name" value="WH-like_DNA-bd_sf"/>
</dbReference>
<dbReference type="InterPro" id="IPR011991">
    <property type="entry name" value="ArsR-like_HTH"/>
</dbReference>
<evidence type="ECO:0000313" key="2">
    <source>
        <dbReference type="EMBL" id="NKY53008.1"/>
    </source>
</evidence>
<dbReference type="PROSITE" id="PS50987">
    <property type="entry name" value="HTH_ARSR_2"/>
    <property type="match status" value="1"/>
</dbReference>
<dbReference type="InterPro" id="IPR036390">
    <property type="entry name" value="WH_DNA-bd_sf"/>
</dbReference>
<dbReference type="InterPro" id="IPR001845">
    <property type="entry name" value="HTH_ArsR_DNA-bd_dom"/>
</dbReference>
<dbReference type="Gene3D" id="1.10.10.10">
    <property type="entry name" value="Winged helix-like DNA-binding domain superfamily/Winged helix DNA-binding domain"/>
    <property type="match status" value="1"/>
</dbReference>
<dbReference type="PANTHER" id="PTHR38600">
    <property type="entry name" value="TRANSCRIPTIONAL REGULATORY PROTEIN"/>
    <property type="match status" value="1"/>
</dbReference>
<dbReference type="NCBIfam" id="NF033788">
    <property type="entry name" value="HTH_metalloreg"/>
    <property type="match status" value="1"/>
</dbReference>
<dbReference type="SMART" id="SM00418">
    <property type="entry name" value="HTH_ARSR"/>
    <property type="match status" value="1"/>
</dbReference>
<dbReference type="Proteomes" id="UP000565711">
    <property type="component" value="Unassembled WGS sequence"/>
</dbReference>
<reference evidence="2 3" key="1">
    <citation type="submission" date="2020-04" db="EMBL/GenBank/DDBJ databases">
        <title>MicrobeNet Type strains.</title>
        <authorList>
            <person name="Nicholson A.C."/>
        </authorList>
    </citation>
    <scope>NUCLEOTIDE SEQUENCE [LARGE SCALE GENOMIC DNA]</scope>
    <source>
        <strain evidence="2 3">JCM 12354</strain>
    </source>
</reference>
<dbReference type="CDD" id="cd00090">
    <property type="entry name" value="HTH_ARSR"/>
    <property type="match status" value="1"/>
</dbReference>